<organism evidence="4 5">
    <name type="scientific">Diplogelasinospora grovesii</name>
    <dbReference type="NCBI Taxonomy" id="303347"/>
    <lineage>
        <taxon>Eukaryota</taxon>
        <taxon>Fungi</taxon>
        <taxon>Dikarya</taxon>
        <taxon>Ascomycota</taxon>
        <taxon>Pezizomycotina</taxon>
        <taxon>Sordariomycetes</taxon>
        <taxon>Sordariomycetidae</taxon>
        <taxon>Sordariales</taxon>
        <taxon>Diplogelasinosporaceae</taxon>
        <taxon>Diplogelasinospora</taxon>
    </lineage>
</organism>
<reference evidence="5" key="1">
    <citation type="journal article" date="2023" name="Mol. Phylogenet. Evol.">
        <title>Genome-scale phylogeny and comparative genomics of the fungal order Sordariales.</title>
        <authorList>
            <person name="Hensen N."/>
            <person name="Bonometti L."/>
            <person name="Westerberg I."/>
            <person name="Brannstrom I.O."/>
            <person name="Guillou S."/>
            <person name="Cros-Aarteil S."/>
            <person name="Calhoun S."/>
            <person name="Haridas S."/>
            <person name="Kuo A."/>
            <person name="Mondo S."/>
            <person name="Pangilinan J."/>
            <person name="Riley R."/>
            <person name="LaButti K."/>
            <person name="Andreopoulos B."/>
            <person name="Lipzen A."/>
            <person name="Chen C."/>
            <person name="Yan M."/>
            <person name="Daum C."/>
            <person name="Ng V."/>
            <person name="Clum A."/>
            <person name="Steindorff A."/>
            <person name="Ohm R.A."/>
            <person name="Martin F."/>
            <person name="Silar P."/>
            <person name="Natvig D.O."/>
            <person name="Lalanne C."/>
            <person name="Gautier V."/>
            <person name="Ament-Velasquez S.L."/>
            <person name="Kruys A."/>
            <person name="Hutchinson M.I."/>
            <person name="Powell A.J."/>
            <person name="Barry K."/>
            <person name="Miller A.N."/>
            <person name="Grigoriev I.V."/>
            <person name="Debuchy R."/>
            <person name="Gladieux P."/>
            <person name="Hiltunen Thoren M."/>
            <person name="Johannesson H."/>
        </authorList>
    </citation>
    <scope>NUCLEOTIDE SEQUENCE [LARGE SCALE GENOMIC DNA]</scope>
    <source>
        <strain evidence="5">CBS 340.73</strain>
    </source>
</reference>
<feature type="compositionally biased region" description="Pro residues" evidence="1">
    <location>
        <begin position="249"/>
        <end position="259"/>
    </location>
</feature>
<evidence type="ECO:0000259" key="3">
    <source>
        <dbReference type="PROSITE" id="PS51294"/>
    </source>
</evidence>
<feature type="domain" description="Myb-like" evidence="2">
    <location>
        <begin position="8"/>
        <end position="57"/>
    </location>
</feature>
<dbReference type="SMART" id="SM00717">
    <property type="entry name" value="SANT"/>
    <property type="match status" value="1"/>
</dbReference>
<feature type="compositionally biased region" description="Low complexity" evidence="1">
    <location>
        <begin position="322"/>
        <end position="366"/>
    </location>
</feature>
<dbReference type="InterPro" id="IPR001005">
    <property type="entry name" value="SANT/Myb"/>
</dbReference>
<name>A0AAN6NJB8_9PEZI</name>
<feature type="domain" description="HTH myb-type" evidence="3">
    <location>
        <begin position="8"/>
        <end position="61"/>
    </location>
</feature>
<sequence>MRPHTSESPAKKQSKWSPEEDALIIELRGSGMKWDDISKRLPGRSAISCRLHYQNYLERRSEWDEERKNKLARLYERFKPEMWAKVAEEMQIPWRAAEAMHWQLGEYDMARRAGVIPFTLSDNTPSAMHQQHRPSPSRGHAHSQSQGNMARDMATAGLPSPRYGRGGHGHAAAGGPPPSLPSPLSSGGGGRPPARTAAASRRDSMSIPPPQQRLPYGGGGVGGPLELGEVGGHGGGGGGGGGGVYGVPGPDPGPGPGPGHGPGLAPIHQPTTTSRGGNMLPSVAELTTGISPYSTPAYSAGGGGGGHGGAPNFPGHPPPPGSSAVASPVVSVSGMASPGHGPVLPAISASYYPPSYPEQQQPTSTSHKVKRRASNGPETMTGARETSRRRHHLDPLPPPPPSSRAPYSPRQHPQQSPLSPPSRRQR</sequence>
<accession>A0AAN6NJB8</accession>
<feature type="compositionally biased region" description="Low complexity" evidence="1">
    <location>
        <begin position="404"/>
        <end position="417"/>
    </location>
</feature>
<protein>
    <submittedName>
        <fullName evidence="4">MYB DNA-binding domain-protein</fullName>
    </submittedName>
</protein>
<dbReference type="Pfam" id="PF00249">
    <property type="entry name" value="Myb_DNA-binding"/>
    <property type="match status" value="1"/>
</dbReference>
<feature type="compositionally biased region" description="Gly residues" evidence="1">
    <location>
        <begin position="216"/>
        <end position="246"/>
    </location>
</feature>
<dbReference type="Gene3D" id="1.10.10.60">
    <property type="entry name" value="Homeodomain-like"/>
    <property type="match status" value="1"/>
</dbReference>
<evidence type="ECO:0000256" key="1">
    <source>
        <dbReference type="SAM" id="MobiDB-lite"/>
    </source>
</evidence>
<comment type="caution">
    <text evidence="4">The sequence shown here is derived from an EMBL/GenBank/DDBJ whole genome shotgun (WGS) entry which is preliminary data.</text>
</comment>
<dbReference type="Proteomes" id="UP001303473">
    <property type="component" value="Unassembled WGS sequence"/>
</dbReference>
<dbReference type="PANTHER" id="PTHR23246:SF24">
    <property type="entry name" value="MYB DNA-BINDING DOMAIN-CONTAINING PROTEIN"/>
    <property type="match status" value="1"/>
</dbReference>
<dbReference type="InterPro" id="IPR017930">
    <property type="entry name" value="Myb_dom"/>
</dbReference>
<evidence type="ECO:0000313" key="5">
    <source>
        <dbReference type="Proteomes" id="UP001303473"/>
    </source>
</evidence>
<dbReference type="SUPFAM" id="SSF46689">
    <property type="entry name" value="Homeodomain-like"/>
    <property type="match status" value="1"/>
</dbReference>
<dbReference type="InterPro" id="IPR053095">
    <property type="entry name" value="Actin-binding/GATA_Znf"/>
</dbReference>
<dbReference type="AlphaFoldDB" id="A0AAN6NJB8"/>
<evidence type="ECO:0000313" key="4">
    <source>
        <dbReference type="EMBL" id="KAK3946169.1"/>
    </source>
</evidence>
<dbReference type="EMBL" id="MU853752">
    <property type="protein sequence ID" value="KAK3946169.1"/>
    <property type="molecule type" value="Genomic_DNA"/>
</dbReference>
<dbReference type="CDD" id="cd00167">
    <property type="entry name" value="SANT"/>
    <property type="match status" value="1"/>
</dbReference>
<feature type="compositionally biased region" description="Gly residues" evidence="1">
    <location>
        <begin position="300"/>
        <end position="309"/>
    </location>
</feature>
<feature type="region of interest" description="Disordered" evidence="1">
    <location>
        <begin position="295"/>
        <end position="426"/>
    </location>
</feature>
<evidence type="ECO:0000259" key="2">
    <source>
        <dbReference type="PROSITE" id="PS50090"/>
    </source>
</evidence>
<keyword evidence="5" id="KW-1185">Reference proteome</keyword>
<gene>
    <name evidence="4" type="ORF">QBC46DRAFT_1539</name>
</gene>
<proteinExistence type="predicted"/>
<dbReference type="InterPro" id="IPR009057">
    <property type="entry name" value="Homeodomain-like_sf"/>
</dbReference>
<feature type="region of interest" description="Disordered" evidence="1">
    <location>
        <begin position="121"/>
        <end position="281"/>
    </location>
</feature>
<dbReference type="PROSITE" id="PS50090">
    <property type="entry name" value="MYB_LIKE"/>
    <property type="match status" value="1"/>
</dbReference>
<keyword evidence="4" id="KW-0238">DNA-binding</keyword>
<dbReference type="PANTHER" id="PTHR23246">
    <property type="entry name" value="NEW-GLUE PROTEIN"/>
    <property type="match status" value="1"/>
</dbReference>
<dbReference type="PROSITE" id="PS51294">
    <property type="entry name" value="HTH_MYB"/>
    <property type="match status" value="1"/>
</dbReference>
<dbReference type="GO" id="GO:0003677">
    <property type="term" value="F:DNA binding"/>
    <property type="evidence" value="ECO:0007669"/>
    <property type="project" value="UniProtKB-KW"/>
</dbReference>